<reference evidence="2 3" key="1">
    <citation type="submission" date="2019-11" db="EMBL/GenBank/DDBJ databases">
        <title>Draft genome sequence of Paludibacterium sp. dN18-1.</title>
        <authorList>
            <person name="Im W.-T."/>
        </authorList>
    </citation>
    <scope>NUCLEOTIDE SEQUENCE [LARGE SCALE GENOMIC DNA]</scope>
    <source>
        <strain evidence="3">dN 18-1</strain>
    </source>
</reference>
<feature type="region of interest" description="Disordered" evidence="1">
    <location>
        <begin position="1"/>
        <end position="30"/>
    </location>
</feature>
<accession>A0A844GG53</accession>
<evidence type="ECO:0000313" key="2">
    <source>
        <dbReference type="EMBL" id="MTD33664.1"/>
    </source>
</evidence>
<protein>
    <submittedName>
        <fullName evidence="2">Uncharacterized protein</fullName>
    </submittedName>
</protein>
<dbReference type="AlphaFoldDB" id="A0A844GG53"/>
<comment type="caution">
    <text evidence="2">The sequence shown here is derived from an EMBL/GenBank/DDBJ whole genome shotgun (WGS) entry which is preliminary data.</text>
</comment>
<feature type="compositionally biased region" description="Basic residues" evidence="1">
    <location>
        <begin position="1"/>
        <end position="11"/>
    </location>
</feature>
<evidence type="ECO:0000256" key="1">
    <source>
        <dbReference type="SAM" id="MobiDB-lite"/>
    </source>
</evidence>
<organism evidence="2 3">
    <name type="scientific">Paludibacterium denitrificans</name>
    <dbReference type="NCBI Taxonomy" id="2675226"/>
    <lineage>
        <taxon>Bacteria</taxon>
        <taxon>Pseudomonadati</taxon>
        <taxon>Pseudomonadota</taxon>
        <taxon>Betaproteobacteria</taxon>
        <taxon>Neisseriales</taxon>
        <taxon>Chromobacteriaceae</taxon>
        <taxon>Paludibacterium</taxon>
    </lineage>
</organism>
<dbReference type="Proteomes" id="UP000446658">
    <property type="component" value="Unassembled WGS sequence"/>
</dbReference>
<proteinExistence type="predicted"/>
<dbReference type="EMBL" id="WLYX01000001">
    <property type="protein sequence ID" value="MTD33664.1"/>
    <property type="molecule type" value="Genomic_DNA"/>
</dbReference>
<name>A0A844GG53_9NEIS</name>
<evidence type="ECO:0000313" key="3">
    <source>
        <dbReference type="Proteomes" id="UP000446658"/>
    </source>
</evidence>
<sequence>MERQDRRHRRTLGTAKVGRKPLAAPPAHKARSDVSRLMHYTHAMHCGFCVALSLDQP</sequence>
<dbReference type="RefSeq" id="WP_230370737.1">
    <property type="nucleotide sequence ID" value="NZ_WLYX01000001.1"/>
</dbReference>
<gene>
    <name evidence="2" type="ORF">GKE73_13425</name>
</gene>
<keyword evidence="3" id="KW-1185">Reference proteome</keyword>